<sequence length="489" mass="54737">MNWKRTLLHYSSGFPKESIQHQSMNLFKKAVILALILSSIFFKVISSSADTNIETVFHVYMNDEFVGTISDKNVIEDVVNSEVNGMKERFKDYHLILENKLTYIPEQVFRPQVENEQTIDRVKKLLTIHAEAVSLVINNSPVLYVKNSSDAEKVLQKLKQGFVSEKELSQLKAVGTKSSELPPLKENQSRLLDVSFTEKVSFDNTKVDPGSIFTVDQAVKYLQKGTLKQQVYKVKEGDVLGSIAAEHQLEEEKLLQLNPDLSEDTILQIGQELNITEYEPLVHVMVQKEIHKIEKIPYKKEVIEDPSMYKGDKKVKQKGKNGKSELTYIIIEENGKQVKKDINEEKVLKKPVNHIVIVGTKVTPSRGSGDFAWPTNGGYISSQLGQRWGSLHKGIDIARPSNRTIKAADNGRVVFAGWDGGYGNKIIIDHNNGFRTVYAHLSSINVSAGEIVPKGSAIGVMGATGDATGIHLHFEVYKDGNLMNPLSYL</sequence>
<dbReference type="PANTHER" id="PTHR21666">
    <property type="entry name" value="PEPTIDASE-RELATED"/>
    <property type="match status" value="1"/>
</dbReference>
<accession>A0AAW6T4X4</accession>
<dbReference type="PROSITE" id="PS51109">
    <property type="entry name" value="G5"/>
    <property type="match status" value="1"/>
</dbReference>
<name>A0AAW6T4X4_9BACI</name>
<dbReference type="InterPro" id="IPR036779">
    <property type="entry name" value="LysM_dom_sf"/>
</dbReference>
<dbReference type="Proteomes" id="UP001159179">
    <property type="component" value="Unassembled WGS sequence"/>
</dbReference>
<dbReference type="Gene3D" id="2.70.70.10">
    <property type="entry name" value="Glucose Permease (Domain IIA)"/>
    <property type="match status" value="1"/>
</dbReference>
<dbReference type="InterPro" id="IPR011055">
    <property type="entry name" value="Dup_hybrid_motif"/>
</dbReference>
<feature type="domain" description="LysM" evidence="3">
    <location>
        <begin position="230"/>
        <end position="275"/>
    </location>
</feature>
<evidence type="ECO:0000313" key="5">
    <source>
        <dbReference type="Proteomes" id="UP001159179"/>
    </source>
</evidence>
<dbReference type="Gene3D" id="2.20.230.10">
    <property type="entry name" value="Resuscitation-promoting factor rpfb"/>
    <property type="match status" value="1"/>
</dbReference>
<dbReference type="InterPro" id="IPR016047">
    <property type="entry name" value="M23ase_b-sheet_dom"/>
</dbReference>
<evidence type="ECO:0000259" key="3">
    <source>
        <dbReference type="PROSITE" id="PS51782"/>
    </source>
</evidence>
<dbReference type="SMART" id="SM00257">
    <property type="entry name" value="LysM"/>
    <property type="match status" value="1"/>
</dbReference>
<dbReference type="Gene3D" id="3.10.350.10">
    <property type="entry name" value="LysM domain"/>
    <property type="match status" value="1"/>
</dbReference>
<dbReference type="CDD" id="cd12797">
    <property type="entry name" value="M23_peptidase"/>
    <property type="match status" value="1"/>
</dbReference>
<dbReference type="GO" id="GO:0004222">
    <property type="term" value="F:metalloendopeptidase activity"/>
    <property type="evidence" value="ECO:0007669"/>
    <property type="project" value="TreeGrafter"/>
</dbReference>
<dbReference type="SUPFAM" id="SSF51261">
    <property type="entry name" value="Duplicated hybrid motif"/>
    <property type="match status" value="1"/>
</dbReference>
<dbReference type="PROSITE" id="PS51782">
    <property type="entry name" value="LYSM"/>
    <property type="match status" value="1"/>
</dbReference>
<dbReference type="CDD" id="cd00118">
    <property type="entry name" value="LysM"/>
    <property type="match status" value="1"/>
</dbReference>
<dbReference type="SUPFAM" id="SSF54106">
    <property type="entry name" value="LysM domain"/>
    <property type="match status" value="1"/>
</dbReference>
<keyword evidence="1" id="KW-0732">Signal</keyword>
<proteinExistence type="predicted"/>
<dbReference type="EMBL" id="JAROYP010000023">
    <property type="protein sequence ID" value="MDH5164092.1"/>
    <property type="molecule type" value="Genomic_DNA"/>
</dbReference>
<evidence type="ECO:0000259" key="2">
    <source>
        <dbReference type="PROSITE" id="PS51109"/>
    </source>
</evidence>
<dbReference type="AlphaFoldDB" id="A0AAW6T4X4"/>
<evidence type="ECO:0000256" key="1">
    <source>
        <dbReference type="ARBA" id="ARBA00022729"/>
    </source>
</evidence>
<organism evidence="4 5">
    <name type="scientific">Heyndrickxia oleronia</name>
    <dbReference type="NCBI Taxonomy" id="38875"/>
    <lineage>
        <taxon>Bacteria</taxon>
        <taxon>Bacillati</taxon>
        <taxon>Bacillota</taxon>
        <taxon>Bacilli</taxon>
        <taxon>Bacillales</taxon>
        <taxon>Bacillaceae</taxon>
        <taxon>Heyndrickxia</taxon>
    </lineage>
</organism>
<gene>
    <name evidence="4" type="ORF">P5X88_24480</name>
</gene>
<dbReference type="InterPro" id="IPR011098">
    <property type="entry name" value="G5_dom"/>
</dbReference>
<dbReference type="InterPro" id="IPR050570">
    <property type="entry name" value="Cell_wall_metabolism_enzyme"/>
</dbReference>
<dbReference type="PANTHER" id="PTHR21666:SF270">
    <property type="entry name" value="MUREIN HYDROLASE ACTIVATOR ENVC"/>
    <property type="match status" value="1"/>
</dbReference>
<reference evidence="4" key="1">
    <citation type="submission" date="2023-03" db="EMBL/GenBank/DDBJ databases">
        <title>Bacterial isolates from washroom surfaces on a university campus.</title>
        <authorList>
            <person name="Holman D.B."/>
            <person name="Gzyl K.E."/>
            <person name="Taheri A.E."/>
        </authorList>
    </citation>
    <scope>NUCLEOTIDE SEQUENCE</scope>
    <source>
        <strain evidence="4">RD03</strain>
    </source>
</reference>
<dbReference type="SMART" id="SM01208">
    <property type="entry name" value="G5"/>
    <property type="match status" value="1"/>
</dbReference>
<protein>
    <submittedName>
        <fullName evidence="4">M23 family metallopeptidase</fullName>
    </submittedName>
</protein>
<feature type="domain" description="G5" evidence="2">
    <location>
        <begin position="282"/>
        <end position="362"/>
    </location>
</feature>
<dbReference type="Pfam" id="PF07501">
    <property type="entry name" value="G5"/>
    <property type="match status" value="1"/>
</dbReference>
<dbReference type="InterPro" id="IPR018392">
    <property type="entry name" value="LysM"/>
</dbReference>
<comment type="caution">
    <text evidence="4">The sequence shown here is derived from an EMBL/GenBank/DDBJ whole genome shotgun (WGS) entry which is preliminary data.</text>
</comment>
<evidence type="ECO:0000313" key="4">
    <source>
        <dbReference type="EMBL" id="MDH5164092.1"/>
    </source>
</evidence>
<dbReference type="Pfam" id="PF01551">
    <property type="entry name" value="Peptidase_M23"/>
    <property type="match status" value="1"/>
</dbReference>
<dbReference type="RefSeq" id="WP_280618760.1">
    <property type="nucleotide sequence ID" value="NZ_JAROYP010000023.1"/>
</dbReference>
<dbReference type="Pfam" id="PF01476">
    <property type="entry name" value="LysM"/>
    <property type="match status" value="1"/>
</dbReference>